<evidence type="ECO:0000313" key="1">
    <source>
        <dbReference type="EMBL" id="AEO54334.1"/>
    </source>
</evidence>
<dbReference type="GeneID" id="11513250"/>
<dbReference type="AlphaFoldDB" id="G2Q2W7"/>
<dbReference type="HOGENOM" id="CLU_1579585_0_0_1"/>
<keyword evidence="2" id="KW-1185">Reference proteome</keyword>
<dbReference type="RefSeq" id="XP_003659579.1">
    <property type="nucleotide sequence ID" value="XM_003659531.1"/>
</dbReference>
<organism evidence="1 2">
    <name type="scientific">Thermothelomyces thermophilus (strain ATCC 42464 / BCRC 31852 / DSM 1799)</name>
    <name type="common">Sporotrichum thermophile</name>
    <dbReference type="NCBI Taxonomy" id="573729"/>
    <lineage>
        <taxon>Eukaryota</taxon>
        <taxon>Fungi</taxon>
        <taxon>Dikarya</taxon>
        <taxon>Ascomycota</taxon>
        <taxon>Pezizomycotina</taxon>
        <taxon>Sordariomycetes</taxon>
        <taxon>Sordariomycetidae</taxon>
        <taxon>Sordariales</taxon>
        <taxon>Chaetomiaceae</taxon>
        <taxon>Thermothelomyces</taxon>
    </lineage>
</organism>
<protein>
    <submittedName>
        <fullName evidence="1">Uncharacterized protein</fullName>
    </submittedName>
</protein>
<evidence type="ECO:0000313" key="2">
    <source>
        <dbReference type="Proteomes" id="UP000007322"/>
    </source>
</evidence>
<name>G2Q2W7_THET4</name>
<gene>
    <name evidence="1" type="ORF">MYCTH_2107078</name>
</gene>
<dbReference type="KEGG" id="mtm:MYCTH_2107078"/>
<reference evidence="1 2" key="1">
    <citation type="journal article" date="2011" name="Nat. Biotechnol.">
        <title>Comparative genomic analysis of the thermophilic biomass-degrading fungi Myceliophthora thermophila and Thielavia terrestris.</title>
        <authorList>
            <person name="Berka R.M."/>
            <person name="Grigoriev I.V."/>
            <person name="Otillar R."/>
            <person name="Salamov A."/>
            <person name="Grimwood J."/>
            <person name="Reid I."/>
            <person name="Ishmael N."/>
            <person name="John T."/>
            <person name="Darmond C."/>
            <person name="Moisan M.-C."/>
            <person name="Henrissat B."/>
            <person name="Coutinho P.M."/>
            <person name="Lombard V."/>
            <person name="Natvig D.O."/>
            <person name="Lindquist E."/>
            <person name="Schmutz J."/>
            <person name="Lucas S."/>
            <person name="Harris P."/>
            <person name="Powlowski J."/>
            <person name="Bellemare A."/>
            <person name="Taylor D."/>
            <person name="Butler G."/>
            <person name="de Vries R.P."/>
            <person name="Allijn I.E."/>
            <person name="van den Brink J."/>
            <person name="Ushinsky S."/>
            <person name="Storms R."/>
            <person name="Powell A.J."/>
            <person name="Paulsen I.T."/>
            <person name="Elbourne L.D.H."/>
            <person name="Baker S.E."/>
            <person name="Magnuson J."/>
            <person name="LaBoissiere S."/>
            <person name="Clutterbuck A.J."/>
            <person name="Martinez D."/>
            <person name="Wogulis M."/>
            <person name="de Leon A.L."/>
            <person name="Rey M.W."/>
            <person name="Tsang A."/>
        </authorList>
    </citation>
    <scope>NUCLEOTIDE SEQUENCE [LARGE SCALE GENOMIC DNA]</scope>
    <source>
        <strain evidence="2">ATCC 42464 / BCRC 31852 / DSM 1799</strain>
    </source>
</reference>
<proteinExistence type="predicted"/>
<dbReference type="InParanoid" id="G2Q2W7"/>
<dbReference type="VEuPathDB" id="FungiDB:MYCTH_2107078"/>
<sequence length="169" mass="18530">MTKLYRTRPGAPRHPGFCSLFPESQAQLQSLLELVGRCAAFAWVDTALENPLIKHSSVAKWRRCIKPQSHKGLATVKNPGYWSRILVSTPLFVLPGRVSSTWNFENHDQPRTPYIHALTSGPLMNGPGRQPVVVFDNMGGLYPKMEGYAVSVSSPDFAGAGGPGRLVMV</sequence>
<accession>G2Q2W7</accession>
<dbReference type="EMBL" id="CP003002">
    <property type="protein sequence ID" value="AEO54334.1"/>
    <property type="molecule type" value="Genomic_DNA"/>
</dbReference>
<dbReference type="Proteomes" id="UP000007322">
    <property type="component" value="Chromosome 1"/>
</dbReference>